<protein>
    <submittedName>
        <fullName evidence="1">Uncharacterized protein</fullName>
    </submittedName>
</protein>
<name>A0ACC1PFH0_9PEZI</name>
<dbReference type="EMBL" id="JAPDGR010000392">
    <property type="protein sequence ID" value="KAJ2990690.1"/>
    <property type="molecule type" value="Genomic_DNA"/>
</dbReference>
<organism evidence="1 2">
    <name type="scientific">Xylaria curta</name>
    <dbReference type="NCBI Taxonomy" id="42375"/>
    <lineage>
        <taxon>Eukaryota</taxon>
        <taxon>Fungi</taxon>
        <taxon>Dikarya</taxon>
        <taxon>Ascomycota</taxon>
        <taxon>Pezizomycotina</taxon>
        <taxon>Sordariomycetes</taxon>
        <taxon>Xylariomycetidae</taxon>
        <taxon>Xylariales</taxon>
        <taxon>Xylariaceae</taxon>
        <taxon>Xylaria</taxon>
    </lineage>
</organism>
<keyword evidence="2" id="KW-1185">Reference proteome</keyword>
<accession>A0ACC1PFH0</accession>
<reference evidence="1" key="1">
    <citation type="submission" date="2022-10" db="EMBL/GenBank/DDBJ databases">
        <title>Genome Sequence of Xylaria curta.</title>
        <authorList>
            <person name="Buettner E."/>
        </authorList>
    </citation>
    <scope>NUCLEOTIDE SEQUENCE</scope>
    <source>
        <strain evidence="1">Babe10</strain>
    </source>
</reference>
<sequence length="1220" mass="138157">MPSAKKGSSTILSQQVIQAAVCELEKSVLPADLASFEDVTLDDVQKTALDIESQLAARQSLRNLRRLSPLFSGLKFYSEAIKILCNGTPYLPWLISLECIEASEQIIKAYSRVGESLTRFEALKGSFHRNPAFQQTFVVFYEDILKLHKEAYGLVRRPAWKQFFLSSSGRFQGRFDQILEDLKRHEDQLDRDANAYNIVEAKSMREEERNNRQLQAISKWLRVNETDMPCIPSESSRHLDTWSWTSTQATMKSWFGIQNDNLFVWLQGNPGHGKSVIASQIVKLLAAQGSLVISYFYASSYNSAIRYDEVLKSLLFQMICNSAEMSTYVYGHYIGKSTANVEILEKLLQRAATSISDDLGRDRAMYVVVDGFDDMDVGKQSQFLRLMHRLSQDSLHRPYGAPCKILVTSRTIHHIKGYLRETSVVSLSEEKDKMTEAIANYAEQRLMAHRGKFAELGLQKPDLKDIARRISQKADGMFLWARLVLDYLTHNIFFTSQEIQQAVDTLPRELADFYKKVLTQMTTRFNTRSVDRLRTIFGWIAFAKRPLRRAEFRSALSYCAGTGPMQSLAPSHLFDMCSPLVEELSDSSLRFIHVSVREYLQTSESVVRITRDHAYLEHAIAATCCLSSSLDVFQPDSPSNDRAIRVIRGLHGFHVFAHEHWIDYVLHALSLKDREEDVSQLRTILLELSQKLAVSSESATTQFESGPLSEPRLEQLERFPSLFRAANVFLLARNQKKIIYAKSNNIMRRITELGDILHNYQITVRECLHIHKFPGVTTEELAQFRRDYYRTAFICRFPSCYEGFEADEQRDDHEASHEVSYAKTLEHPVPPCQHLRPAVDQRQGSYKPAKSWFLGSPDRVFDTPRRRLSSSSSLDLSQLSKLINAPKENRASNYLAQNDLSTLRLTSPRRREDSMFYLKRSPLTGLTNTGEGMSCQRPPLLGLDSAITRLLGPHKALGPHKGSKRPPQDDEMQPTCAKREKKDMAGNGMRESTVDAPPRPARSPPPPQHPQPPHQPGHHPQAAPYHSLYPDSPASASYPSTSQPFPRQQQHPQQQQQQQPPLIFNQPTTLGPHNATMPRGKAAAQAAKEPDIMESPVRTKFPTARIKRIMQADEEVGKVAQQTPIAVGKALELFMVQLVHKSAEVAKDKNSKRITAPMLKQAIDSTNEWDFLRDIVAKVTEEKETAKGSGRTKAESDSDDDADAGEVKKKGRGGRKKKVV</sequence>
<dbReference type="Proteomes" id="UP001143856">
    <property type="component" value="Unassembled WGS sequence"/>
</dbReference>
<evidence type="ECO:0000313" key="2">
    <source>
        <dbReference type="Proteomes" id="UP001143856"/>
    </source>
</evidence>
<proteinExistence type="predicted"/>
<gene>
    <name evidence="1" type="ORF">NUW58_g2826</name>
</gene>
<evidence type="ECO:0000313" key="1">
    <source>
        <dbReference type="EMBL" id="KAJ2990690.1"/>
    </source>
</evidence>
<comment type="caution">
    <text evidence="1">The sequence shown here is derived from an EMBL/GenBank/DDBJ whole genome shotgun (WGS) entry which is preliminary data.</text>
</comment>